<gene>
    <name evidence="2" type="ORF">EVA_17714</name>
</gene>
<keyword evidence="1" id="KW-0472">Membrane</keyword>
<accession>J9G3R8</accession>
<comment type="caution">
    <text evidence="2">The sequence shown here is derived from an EMBL/GenBank/DDBJ whole genome shotgun (WGS) entry which is preliminary data.</text>
</comment>
<keyword evidence="1" id="KW-1133">Transmembrane helix</keyword>
<protein>
    <submittedName>
        <fullName evidence="2">Secreted protein</fullName>
    </submittedName>
</protein>
<organism evidence="2">
    <name type="scientific">gut metagenome</name>
    <dbReference type="NCBI Taxonomy" id="749906"/>
    <lineage>
        <taxon>unclassified sequences</taxon>
        <taxon>metagenomes</taxon>
        <taxon>organismal metagenomes</taxon>
    </lineage>
</organism>
<name>J9G3R8_9ZZZZ</name>
<dbReference type="AlphaFoldDB" id="J9G3R8"/>
<dbReference type="EMBL" id="AMCI01006523">
    <property type="protein sequence ID" value="EJW94179.1"/>
    <property type="molecule type" value="Genomic_DNA"/>
</dbReference>
<reference evidence="2" key="1">
    <citation type="journal article" date="2012" name="PLoS ONE">
        <title>Gene sets for utilization of primary and secondary nutrition supplies in the distal gut of endangered iberian lynx.</title>
        <authorList>
            <person name="Alcaide M."/>
            <person name="Messina E."/>
            <person name="Richter M."/>
            <person name="Bargiela R."/>
            <person name="Peplies J."/>
            <person name="Huws S.A."/>
            <person name="Newbold C.J."/>
            <person name="Golyshin P.N."/>
            <person name="Simon M.A."/>
            <person name="Lopez G."/>
            <person name="Yakimov M.M."/>
            <person name="Ferrer M."/>
        </authorList>
    </citation>
    <scope>NUCLEOTIDE SEQUENCE</scope>
</reference>
<evidence type="ECO:0000313" key="2">
    <source>
        <dbReference type="EMBL" id="EJW94179.1"/>
    </source>
</evidence>
<evidence type="ECO:0000256" key="1">
    <source>
        <dbReference type="SAM" id="Phobius"/>
    </source>
</evidence>
<keyword evidence="1" id="KW-0812">Transmembrane</keyword>
<sequence length="38" mass="4478">MLISIKIKSWRFESCTNLIILILMFSIWSAALNFTMKL</sequence>
<feature type="transmembrane region" description="Helical" evidence="1">
    <location>
        <begin position="12"/>
        <end position="31"/>
    </location>
</feature>
<proteinExistence type="predicted"/>